<dbReference type="InterPro" id="IPR052062">
    <property type="entry name" value="Murein_DD/LD_carboxypeptidase"/>
</dbReference>
<gene>
    <name evidence="7" type="ORF">JCM31826_07440</name>
</gene>
<evidence type="ECO:0000256" key="2">
    <source>
        <dbReference type="ARBA" id="ARBA00022670"/>
    </source>
</evidence>
<dbReference type="PROSITE" id="PS51257">
    <property type="entry name" value="PROKAR_LIPOPROTEIN"/>
    <property type="match status" value="1"/>
</dbReference>
<evidence type="ECO:0000256" key="4">
    <source>
        <dbReference type="ARBA" id="ARBA00022801"/>
    </source>
</evidence>
<dbReference type="PROSITE" id="PS51935">
    <property type="entry name" value="NLPC_P60"/>
    <property type="match status" value="1"/>
</dbReference>
<comment type="similarity">
    <text evidence="1">Belongs to the peptidase C40 family.</text>
</comment>
<protein>
    <recommendedName>
        <fullName evidence="6">NlpC/P60 domain-containing protein</fullName>
    </recommendedName>
</protein>
<evidence type="ECO:0000256" key="3">
    <source>
        <dbReference type="ARBA" id="ARBA00022729"/>
    </source>
</evidence>
<dbReference type="GO" id="GO:0006508">
    <property type="term" value="P:proteolysis"/>
    <property type="evidence" value="ECO:0007669"/>
    <property type="project" value="UniProtKB-KW"/>
</dbReference>
<evidence type="ECO:0000256" key="1">
    <source>
        <dbReference type="ARBA" id="ARBA00007074"/>
    </source>
</evidence>
<dbReference type="GO" id="GO:0008234">
    <property type="term" value="F:cysteine-type peptidase activity"/>
    <property type="evidence" value="ECO:0007669"/>
    <property type="project" value="UniProtKB-KW"/>
</dbReference>
<dbReference type="SUPFAM" id="SSF54001">
    <property type="entry name" value="Cysteine proteinases"/>
    <property type="match status" value="1"/>
</dbReference>
<accession>A0A401XJT0</accession>
<evidence type="ECO:0000256" key="5">
    <source>
        <dbReference type="ARBA" id="ARBA00022807"/>
    </source>
</evidence>
<dbReference type="RefSeq" id="WP_124397323.1">
    <property type="nucleotide sequence ID" value="NZ_BHZE01000005.1"/>
</dbReference>
<dbReference type="Proteomes" id="UP000286715">
    <property type="component" value="Unassembled WGS sequence"/>
</dbReference>
<evidence type="ECO:0000313" key="8">
    <source>
        <dbReference type="Proteomes" id="UP000286715"/>
    </source>
</evidence>
<evidence type="ECO:0000259" key="6">
    <source>
        <dbReference type="PROSITE" id="PS51935"/>
    </source>
</evidence>
<dbReference type="PANTHER" id="PTHR47360:SF1">
    <property type="entry name" value="ENDOPEPTIDASE NLPC-RELATED"/>
    <property type="match status" value="1"/>
</dbReference>
<dbReference type="InterPro" id="IPR000064">
    <property type="entry name" value="NLP_P60_dom"/>
</dbReference>
<dbReference type="OrthoDB" id="9807055at2"/>
<keyword evidence="8" id="KW-1185">Reference proteome</keyword>
<reference evidence="7 8" key="1">
    <citation type="submission" date="2018-11" db="EMBL/GenBank/DDBJ databases">
        <title>Schleiferia aggregans sp. nov., a moderately thermophilic heterotrophic bacterium isolated from microbial mats at a terrestrial hot spring.</title>
        <authorList>
            <person name="Iino T."/>
            <person name="Ohkuma M."/>
            <person name="Haruta S."/>
        </authorList>
    </citation>
    <scope>NUCLEOTIDE SEQUENCE [LARGE SCALE GENOMIC DNA]</scope>
    <source>
        <strain evidence="7 8">LA</strain>
    </source>
</reference>
<evidence type="ECO:0000313" key="7">
    <source>
        <dbReference type="EMBL" id="GCD77262.1"/>
    </source>
</evidence>
<sequence>MKSNKIFFSVLSLALIGCTVKQKTTSHTDELRFEWTEQATAKTPTKPLDKTLNETPEPAPIKISARQFENADDKAKAITDFTLQWEGTPHRIGGMSREGIDCSGFTVLMYKELFDHKFTSRRSADLFTEVDPVPRKDLKPGDLVFFKIYGRRIDHVGVYIGDGVFAHASVRKGVIFSRLTEPYYDQRFYMGGRVKQPSKNESSSIQ</sequence>
<proteinExistence type="inferred from homology"/>
<keyword evidence="3" id="KW-0732">Signal</keyword>
<keyword evidence="2" id="KW-0645">Protease</keyword>
<comment type="caution">
    <text evidence="7">The sequence shown here is derived from an EMBL/GenBank/DDBJ whole genome shotgun (WGS) entry which is preliminary data.</text>
</comment>
<keyword evidence="4" id="KW-0378">Hydrolase</keyword>
<dbReference type="InterPro" id="IPR038765">
    <property type="entry name" value="Papain-like_cys_pep_sf"/>
</dbReference>
<name>A0A401XJT0_9FLAO</name>
<keyword evidence="5" id="KW-0788">Thiol protease</keyword>
<dbReference type="Gene3D" id="3.90.1720.10">
    <property type="entry name" value="endopeptidase domain like (from Nostoc punctiforme)"/>
    <property type="match status" value="1"/>
</dbReference>
<organism evidence="7 8">
    <name type="scientific">Thermaurantimonas aggregans</name>
    <dbReference type="NCBI Taxonomy" id="2173829"/>
    <lineage>
        <taxon>Bacteria</taxon>
        <taxon>Pseudomonadati</taxon>
        <taxon>Bacteroidota</taxon>
        <taxon>Flavobacteriia</taxon>
        <taxon>Flavobacteriales</taxon>
        <taxon>Schleiferiaceae</taxon>
        <taxon>Thermaurantimonas</taxon>
    </lineage>
</organism>
<dbReference type="EMBL" id="BHZE01000005">
    <property type="protein sequence ID" value="GCD77262.1"/>
    <property type="molecule type" value="Genomic_DNA"/>
</dbReference>
<dbReference type="Pfam" id="PF00877">
    <property type="entry name" value="NLPC_P60"/>
    <property type="match status" value="1"/>
</dbReference>
<dbReference type="PANTHER" id="PTHR47360">
    <property type="entry name" value="MUREIN DD-ENDOPEPTIDASE MEPS/MUREIN LD-CARBOXYPEPTIDASE"/>
    <property type="match status" value="1"/>
</dbReference>
<dbReference type="AlphaFoldDB" id="A0A401XJT0"/>
<feature type="domain" description="NlpC/P60" evidence="6">
    <location>
        <begin position="72"/>
        <end position="195"/>
    </location>
</feature>